<gene>
    <name evidence="2" type="ORF">HNQ80_001630</name>
</gene>
<dbReference type="InterPro" id="IPR014255">
    <property type="entry name" value="Spore_coat_CotS"/>
</dbReference>
<protein>
    <submittedName>
        <fullName evidence="2">Spore coat protein I</fullName>
    </submittedName>
</protein>
<keyword evidence="2" id="KW-0167">Capsid protein</keyword>
<dbReference type="EMBL" id="JACHEN010000008">
    <property type="protein sequence ID" value="MBB6215541.1"/>
    <property type="molecule type" value="Genomic_DNA"/>
</dbReference>
<feature type="domain" description="Aminoglycoside phosphotransferase" evidence="1">
    <location>
        <begin position="43"/>
        <end position="262"/>
    </location>
</feature>
<dbReference type="InterPro" id="IPR002575">
    <property type="entry name" value="Aminoglycoside_PTrfase"/>
</dbReference>
<organism evidence="2 3">
    <name type="scientific">Anaerosolibacter carboniphilus</name>
    <dbReference type="NCBI Taxonomy" id="1417629"/>
    <lineage>
        <taxon>Bacteria</taxon>
        <taxon>Bacillati</taxon>
        <taxon>Bacillota</taxon>
        <taxon>Clostridia</taxon>
        <taxon>Peptostreptococcales</taxon>
        <taxon>Thermotaleaceae</taxon>
        <taxon>Anaerosolibacter</taxon>
    </lineage>
</organism>
<name>A0A841KQC2_9FIRM</name>
<reference evidence="2 3" key="1">
    <citation type="submission" date="2020-08" db="EMBL/GenBank/DDBJ databases">
        <title>Genomic Encyclopedia of Type Strains, Phase IV (KMG-IV): sequencing the most valuable type-strain genomes for metagenomic binning, comparative biology and taxonomic classification.</title>
        <authorList>
            <person name="Goeker M."/>
        </authorList>
    </citation>
    <scope>NUCLEOTIDE SEQUENCE [LARGE SCALE GENOMIC DNA]</scope>
    <source>
        <strain evidence="2 3">DSM 103526</strain>
    </source>
</reference>
<dbReference type="NCBIfam" id="TIGR02906">
    <property type="entry name" value="spore_CotS"/>
    <property type="match status" value="1"/>
</dbReference>
<dbReference type="InterPro" id="IPR011009">
    <property type="entry name" value="Kinase-like_dom_sf"/>
</dbReference>
<sequence>MHEPMELIREEEKAILVEYMLTPDLFKAYGLKVIDIVPKRGIYRIETDQGFKCLKKMKQDLGNIYFTHDAIEHLSQNGFQKVSRIRRTLEGNLFLTYGEDTYFMMDWIDGRECDYENPIELDIAVKTLAELHDASKGFITNYGDGNRNLLGKWPEVYKRRCEELLIMKEIAQKNQNKIQFDEIFLKYVDYYYEDALEAYEGLKSFDYDGLVEKAAKEKGFCHNDYAYHNILISYDHQEVAVLDFEYCIFDLRINDIGSLVHRNLKKCFWDIDRAEYILNGYHRHSSLSADELKGIYVYLRCPIDFWRIARQFYMENKRWGDETYIGKIIDKSEWKDLREDFLEDFKEMTGM</sequence>
<keyword evidence="3" id="KW-1185">Reference proteome</keyword>
<evidence type="ECO:0000313" key="2">
    <source>
        <dbReference type="EMBL" id="MBB6215541.1"/>
    </source>
</evidence>
<proteinExistence type="predicted"/>
<comment type="caution">
    <text evidence="2">The sequence shown here is derived from an EMBL/GenBank/DDBJ whole genome shotgun (WGS) entry which is preliminary data.</text>
</comment>
<dbReference type="PANTHER" id="PTHR39179">
    <property type="entry name" value="SPORE COAT PROTEIN I"/>
    <property type="match status" value="1"/>
</dbReference>
<keyword evidence="2" id="KW-0946">Virion</keyword>
<dbReference type="Pfam" id="PF01636">
    <property type="entry name" value="APH"/>
    <property type="match status" value="1"/>
</dbReference>
<dbReference type="Proteomes" id="UP000579281">
    <property type="component" value="Unassembled WGS sequence"/>
</dbReference>
<dbReference type="GO" id="GO:0042601">
    <property type="term" value="C:endospore-forming forespore"/>
    <property type="evidence" value="ECO:0007669"/>
    <property type="project" value="TreeGrafter"/>
</dbReference>
<dbReference type="Gene3D" id="3.30.200.20">
    <property type="entry name" value="Phosphorylase Kinase, domain 1"/>
    <property type="match status" value="1"/>
</dbReference>
<evidence type="ECO:0000313" key="3">
    <source>
        <dbReference type="Proteomes" id="UP000579281"/>
    </source>
</evidence>
<dbReference type="SUPFAM" id="SSF56112">
    <property type="entry name" value="Protein kinase-like (PK-like)"/>
    <property type="match status" value="1"/>
</dbReference>
<dbReference type="Gene3D" id="3.90.1200.10">
    <property type="match status" value="1"/>
</dbReference>
<dbReference type="RefSeq" id="WP_184309924.1">
    <property type="nucleotide sequence ID" value="NZ_JACHEN010000008.1"/>
</dbReference>
<dbReference type="PANTHER" id="PTHR39179:SF1">
    <property type="entry name" value="SPORE COAT PROTEIN I"/>
    <property type="match status" value="1"/>
</dbReference>
<dbReference type="InterPro" id="IPR047175">
    <property type="entry name" value="CotS-like"/>
</dbReference>
<evidence type="ECO:0000259" key="1">
    <source>
        <dbReference type="Pfam" id="PF01636"/>
    </source>
</evidence>
<accession>A0A841KQC2</accession>
<dbReference type="AlphaFoldDB" id="A0A841KQC2"/>